<name>A0A2M4DCN1_ANODA</name>
<sequence>MTTRRGGGCCCCISFAVPSSGSTIAPVCLPVVSIGRSAAFPGLPADRVSVPLAGTPVSDCGRPASLCPPRSTVPIPAARRTGKDTGTHPPVPAVPG</sequence>
<dbReference type="EMBL" id="GGFL01011172">
    <property type="protein sequence ID" value="MBW75350.1"/>
    <property type="molecule type" value="Transcribed_RNA"/>
</dbReference>
<dbReference type="AlphaFoldDB" id="A0A2M4DCN1"/>
<evidence type="ECO:0000313" key="2">
    <source>
        <dbReference type="EMBL" id="MBW75350.1"/>
    </source>
</evidence>
<protein>
    <submittedName>
        <fullName evidence="2">Putative secreted protein</fullName>
    </submittedName>
</protein>
<feature type="region of interest" description="Disordered" evidence="1">
    <location>
        <begin position="70"/>
        <end position="96"/>
    </location>
</feature>
<proteinExistence type="predicted"/>
<accession>A0A2M4DCN1</accession>
<reference evidence="2" key="1">
    <citation type="submission" date="2018-01" db="EMBL/GenBank/DDBJ databases">
        <title>An insight into the sialome of Amazonian anophelines.</title>
        <authorList>
            <person name="Ribeiro J.M."/>
            <person name="Scarpassa V."/>
            <person name="Calvo E."/>
        </authorList>
    </citation>
    <scope>NUCLEOTIDE SEQUENCE</scope>
</reference>
<organism evidence="2">
    <name type="scientific">Anopheles darlingi</name>
    <name type="common">Mosquito</name>
    <dbReference type="NCBI Taxonomy" id="43151"/>
    <lineage>
        <taxon>Eukaryota</taxon>
        <taxon>Metazoa</taxon>
        <taxon>Ecdysozoa</taxon>
        <taxon>Arthropoda</taxon>
        <taxon>Hexapoda</taxon>
        <taxon>Insecta</taxon>
        <taxon>Pterygota</taxon>
        <taxon>Neoptera</taxon>
        <taxon>Endopterygota</taxon>
        <taxon>Diptera</taxon>
        <taxon>Nematocera</taxon>
        <taxon>Culicoidea</taxon>
        <taxon>Culicidae</taxon>
        <taxon>Anophelinae</taxon>
        <taxon>Anopheles</taxon>
    </lineage>
</organism>
<evidence type="ECO:0000256" key="1">
    <source>
        <dbReference type="SAM" id="MobiDB-lite"/>
    </source>
</evidence>